<comment type="caution">
    <text evidence="4">The sequence shown here is derived from an EMBL/GenBank/DDBJ whole genome shotgun (WGS) entry which is preliminary data.</text>
</comment>
<dbReference type="InterPro" id="IPR002566">
    <property type="entry name" value="Msp4_OMP-like"/>
</dbReference>
<dbReference type="InterPro" id="IPR011250">
    <property type="entry name" value="OMP/PagP_B-barrel"/>
</dbReference>
<feature type="chain" id="PRO_5045836873" evidence="2">
    <location>
        <begin position="24"/>
        <end position="294"/>
    </location>
</feature>
<feature type="compositionally biased region" description="Low complexity" evidence="1">
    <location>
        <begin position="56"/>
        <end position="67"/>
    </location>
</feature>
<dbReference type="Gene3D" id="2.40.160.20">
    <property type="match status" value="1"/>
</dbReference>
<feature type="compositionally biased region" description="Polar residues" evidence="1">
    <location>
        <begin position="35"/>
        <end position="55"/>
    </location>
</feature>
<name>A0ABR8BYE1_APHFL</name>
<keyword evidence="5" id="KW-1185">Reference proteome</keyword>
<evidence type="ECO:0000313" key="5">
    <source>
        <dbReference type="Proteomes" id="UP000606721"/>
    </source>
</evidence>
<sequence length="294" mass="31325">MNKHKCFLGLAILATLVTTPAQAEEVSKKAADLMAQNSNSTDSVDQNINNTQPVNTPTSPSPLSEPLYKSGDTDSKLPANNYFYLGASVGRGFPSDVKLKGKATDAPRIQLLQNANIPNEGENDLSLYPGSYWNIAGGYQWKNARAELEIGSGSFGNDELKPVPGKIDLGSETVANNQTQPTALSGKINLTTAFVNGYYDIATGSKFRPYLGAGIGLGFIGDQDGGFGGLIDYGTSFAYQGKVGVQYEVVKKGNAFVEFRYVGLTGYTSKKNNTEIEIGSINSPAVSVGYRQGF</sequence>
<feature type="signal peptide" evidence="2">
    <location>
        <begin position="1"/>
        <end position="23"/>
    </location>
</feature>
<proteinExistence type="predicted"/>
<gene>
    <name evidence="4" type="ORF">H6F99_14115</name>
</gene>
<dbReference type="Pfam" id="PF01617">
    <property type="entry name" value="Surface_Ag_2"/>
    <property type="match status" value="1"/>
</dbReference>
<evidence type="ECO:0000313" key="4">
    <source>
        <dbReference type="EMBL" id="MBD2279386.1"/>
    </source>
</evidence>
<evidence type="ECO:0000256" key="2">
    <source>
        <dbReference type="SAM" id="SignalP"/>
    </source>
</evidence>
<evidence type="ECO:0000256" key="1">
    <source>
        <dbReference type="SAM" id="MobiDB-lite"/>
    </source>
</evidence>
<organism evidence="4 5">
    <name type="scientific">Aphanizomenon flos-aquae FACHB-1040</name>
    <dbReference type="NCBI Taxonomy" id="2692887"/>
    <lineage>
        <taxon>Bacteria</taxon>
        <taxon>Bacillati</taxon>
        <taxon>Cyanobacteriota</taxon>
        <taxon>Cyanophyceae</taxon>
        <taxon>Nostocales</taxon>
        <taxon>Aphanizomenonaceae</taxon>
        <taxon>Aphanizomenon</taxon>
    </lineage>
</organism>
<evidence type="ECO:0000259" key="3">
    <source>
        <dbReference type="Pfam" id="PF01617"/>
    </source>
</evidence>
<dbReference type="RefSeq" id="WP_190383345.1">
    <property type="nucleotide sequence ID" value="NZ_JACJQT010000035.1"/>
</dbReference>
<dbReference type="Proteomes" id="UP000606721">
    <property type="component" value="Unassembled WGS sequence"/>
</dbReference>
<feature type="region of interest" description="Disordered" evidence="1">
    <location>
        <begin position="30"/>
        <end position="69"/>
    </location>
</feature>
<protein>
    <submittedName>
        <fullName evidence="4">P44/Msp2 family outer membrane protein</fullName>
    </submittedName>
</protein>
<dbReference type="SUPFAM" id="SSF56925">
    <property type="entry name" value="OMPA-like"/>
    <property type="match status" value="1"/>
</dbReference>
<accession>A0ABR8BYE1</accession>
<reference evidence="4 5" key="1">
    <citation type="journal article" date="2020" name="ISME J.">
        <title>Comparative genomics reveals insights into cyanobacterial evolution and habitat adaptation.</title>
        <authorList>
            <person name="Chen M.Y."/>
            <person name="Teng W.K."/>
            <person name="Zhao L."/>
            <person name="Hu C.X."/>
            <person name="Zhou Y.K."/>
            <person name="Han B.P."/>
            <person name="Song L.R."/>
            <person name="Shu W.S."/>
        </authorList>
    </citation>
    <scope>NUCLEOTIDE SEQUENCE [LARGE SCALE GENOMIC DNA]</scope>
    <source>
        <strain evidence="4 5">FACHB-1040</strain>
    </source>
</reference>
<dbReference type="EMBL" id="JACJQT010000035">
    <property type="protein sequence ID" value="MBD2279386.1"/>
    <property type="molecule type" value="Genomic_DNA"/>
</dbReference>
<feature type="domain" description="Msp4/OMP-like" evidence="3">
    <location>
        <begin position="132"/>
        <end position="272"/>
    </location>
</feature>
<keyword evidence="2" id="KW-0732">Signal</keyword>